<evidence type="ECO:0000259" key="3">
    <source>
        <dbReference type="Pfam" id="PF03816"/>
    </source>
</evidence>
<feature type="transmembrane region" description="Helical" evidence="2">
    <location>
        <begin position="12"/>
        <end position="31"/>
    </location>
</feature>
<dbReference type="NCBIfam" id="TIGR00350">
    <property type="entry name" value="lytR_cpsA_psr"/>
    <property type="match status" value="1"/>
</dbReference>
<proteinExistence type="inferred from homology"/>
<dbReference type="InterPro" id="IPR004474">
    <property type="entry name" value="LytR_CpsA_psr"/>
</dbReference>
<feature type="domain" description="Cell envelope-related transcriptional attenuator" evidence="3">
    <location>
        <begin position="89"/>
        <end position="247"/>
    </location>
</feature>
<dbReference type="RefSeq" id="WP_022200468.1">
    <property type="nucleotide sequence ID" value="NZ_CARCJL010000008.1"/>
</dbReference>
<reference evidence="4 6" key="1">
    <citation type="submission" date="2015-09" db="EMBL/GenBank/DDBJ databases">
        <authorList>
            <consortium name="Pathogen Informatics"/>
        </authorList>
    </citation>
    <scope>NUCLEOTIDE SEQUENCE [LARGE SCALE GENOMIC DNA]</scope>
    <source>
        <strain evidence="4 6">2789STDY5834865</strain>
    </source>
</reference>
<dbReference type="PANTHER" id="PTHR33392:SF6">
    <property type="entry name" value="POLYISOPRENYL-TEICHOIC ACID--PEPTIDOGLYCAN TEICHOIC ACID TRANSFERASE TAGU"/>
    <property type="match status" value="1"/>
</dbReference>
<gene>
    <name evidence="4" type="primary">lytR_2</name>
    <name evidence="5" type="synonym">lytR_1</name>
    <name evidence="4" type="ORF">ERS852480_00939</name>
    <name evidence="5" type="ORF">NCTC11224_00063</name>
</gene>
<dbReference type="InterPro" id="IPR050922">
    <property type="entry name" value="LytR/CpsA/Psr_CW_biosynth"/>
</dbReference>
<evidence type="ECO:0000256" key="2">
    <source>
        <dbReference type="SAM" id="Phobius"/>
    </source>
</evidence>
<dbReference type="PANTHER" id="PTHR33392">
    <property type="entry name" value="POLYISOPRENYL-TEICHOIC ACID--PEPTIDOGLYCAN TEICHOIC ACID TRANSFERASE TAGU"/>
    <property type="match status" value="1"/>
</dbReference>
<evidence type="ECO:0000313" key="6">
    <source>
        <dbReference type="Proteomes" id="UP000095512"/>
    </source>
</evidence>
<reference evidence="5 7" key="2">
    <citation type="submission" date="2018-06" db="EMBL/GenBank/DDBJ databases">
        <authorList>
            <consortium name="Pathogen Informatics"/>
            <person name="Doyle S."/>
        </authorList>
    </citation>
    <scope>NUCLEOTIDE SEQUENCE [LARGE SCALE GENOMIC DNA]</scope>
    <source>
        <strain evidence="5 7">NCTC11224</strain>
    </source>
</reference>
<dbReference type="EMBL" id="UAVW01000001">
    <property type="protein sequence ID" value="SQB03693.1"/>
    <property type="molecule type" value="Genomic_DNA"/>
</dbReference>
<keyword evidence="7" id="KW-1185">Reference proteome</keyword>
<evidence type="ECO:0000313" key="5">
    <source>
        <dbReference type="EMBL" id="SQB03693.1"/>
    </source>
</evidence>
<dbReference type="AlphaFoldDB" id="A0A174EHA5"/>
<dbReference type="EMBL" id="CZAB01000005">
    <property type="protein sequence ID" value="CUO35595.1"/>
    <property type="molecule type" value="Genomic_DNA"/>
</dbReference>
<dbReference type="Gene3D" id="3.40.630.190">
    <property type="entry name" value="LCP protein"/>
    <property type="match status" value="1"/>
</dbReference>
<comment type="similarity">
    <text evidence="1">Belongs to the LytR/CpsA/Psr (LCP) family.</text>
</comment>
<keyword evidence="2" id="KW-0812">Transmembrane</keyword>
<keyword evidence="2" id="KW-1133">Transmembrane helix</keyword>
<dbReference type="Pfam" id="PF03816">
    <property type="entry name" value="LytR_cpsA_psr"/>
    <property type="match status" value="1"/>
</dbReference>
<name>A0A174EHA5_9FIRM</name>
<organism evidence="4 6">
    <name type="scientific">Enterocloster clostridioformis</name>
    <dbReference type="NCBI Taxonomy" id="1531"/>
    <lineage>
        <taxon>Bacteria</taxon>
        <taxon>Bacillati</taxon>
        <taxon>Bacillota</taxon>
        <taxon>Clostridia</taxon>
        <taxon>Lachnospirales</taxon>
        <taxon>Lachnospiraceae</taxon>
        <taxon>Enterocloster</taxon>
    </lineage>
</organism>
<evidence type="ECO:0000313" key="7">
    <source>
        <dbReference type="Proteomes" id="UP000251853"/>
    </source>
</evidence>
<evidence type="ECO:0000313" key="4">
    <source>
        <dbReference type="EMBL" id="CUO35595.1"/>
    </source>
</evidence>
<evidence type="ECO:0000256" key="1">
    <source>
        <dbReference type="ARBA" id="ARBA00006068"/>
    </source>
</evidence>
<protein>
    <submittedName>
        <fullName evidence="4">Cell envelope-related transcriptional attenuator</fullName>
    </submittedName>
</protein>
<accession>A0A174EHA5</accession>
<keyword evidence="2" id="KW-0472">Membrane</keyword>
<sequence>MKLNWKTILKRTGIILLSTLLFALCSGLLYITKMAGSIHITRPEDEPELASAMTNENLDTETREKLGGYWTIAVFGVDSRNGKLGKDNNADVQMLCSINRDTGEIRLVSLYRDTLLMNDTANNGYGKLNQSYFLQGPSGNISAINTNLDMKVEDFVSFNWNSAADAINLLGGVDIELSKAEFYYINAFITETVDTTGIPSTHLDGPGMQHLDGVQAVAYMRLRQMDTDFKRTERQRSVTQQVFDKARKADIATLIQVFHTVAPQIMTSISEEEFMEIAYNIKDYHISGTAGFPFEQTTANLGKIGSVVIPSTLESNVEELHRFLYGNDTYICSGQVQDISREIIKRAVKN</sequence>
<dbReference type="Proteomes" id="UP000251853">
    <property type="component" value="Unassembled WGS sequence"/>
</dbReference>
<dbReference type="Proteomes" id="UP000095512">
    <property type="component" value="Unassembled WGS sequence"/>
</dbReference>